<keyword evidence="4" id="KW-1185">Reference proteome</keyword>
<name>A0A139IR60_9PEZI</name>
<dbReference type="Gene3D" id="3.40.50.12020">
    <property type="entry name" value="Uncharacterised protein family UPF0261, NN domain"/>
    <property type="match status" value="1"/>
</dbReference>
<gene>
    <name evidence="3" type="ORF">AC579_315</name>
</gene>
<dbReference type="AlphaFoldDB" id="A0A139IR60"/>
<dbReference type="Proteomes" id="UP000073492">
    <property type="component" value="Unassembled WGS sequence"/>
</dbReference>
<dbReference type="InterPro" id="IPR044122">
    <property type="entry name" value="UPF0261_N"/>
</dbReference>
<dbReference type="STRING" id="113226.A0A139IR60"/>
<dbReference type="PANTHER" id="PTHR31862:SF1">
    <property type="entry name" value="UPF0261 DOMAIN PROTEIN (AFU_ORTHOLOGUE AFUA_1G10120)"/>
    <property type="match status" value="1"/>
</dbReference>
<dbReference type="EMBL" id="LFZO01000024">
    <property type="protein sequence ID" value="KXT17165.1"/>
    <property type="molecule type" value="Genomic_DNA"/>
</dbReference>
<dbReference type="NCBIfam" id="NF002674">
    <property type="entry name" value="PRK02399.1-2"/>
    <property type="match status" value="1"/>
</dbReference>
<reference evidence="3 4" key="1">
    <citation type="submission" date="2015-07" db="EMBL/GenBank/DDBJ databases">
        <title>Comparative genomics of the Sigatoka disease complex on banana suggests a link between parallel evolutionary changes in Pseudocercospora fijiensis and Pseudocercospora eumusae and increased virulence on the banana host.</title>
        <authorList>
            <person name="Chang T.-C."/>
            <person name="Salvucci A."/>
            <person name="Crous P.W."/>
            <person name="Stergiopoulos I."/>
        </authorList>
    </citation>
    <scope>NUCLEOTIDE SEQUENCE [LARGE SCALE GENOMIC DNA]</scope>
    <source>
        <strain evidence="3 4">CBS 116634</strain>
    </source>
</reference>
<evidence type="ECO:0000259" key="1">
    <source>
        <dbReference type="Pfam" id="PF06792"/>
    </source>
</evidence>
<dbReference type="PANTHER" id="PTHR31862">
    <property type="entry name" value="UPF0261 DOMAIN PROTEIN (AFU_ORTHOLOGUE AFUA_1G10120)"/>
    <property type="match status" value="1"/>
</dbReference>
<dbReference type="Pfam" id="PF06792">
    <property type="entry name" value="UPF0261"/>
    <property type="match status" value="1"/>
</dbReference>
<dbReference type="InterPro" id="IPR051353">
    <property type="entry name" value="Tobamovirus_resist_UPF0261"/>
</dbReference>
<dbReference type="OrthoDB" id="10264588at2759"/>
<proteinExistence type="predicted"/>
<feature type="domain" description="UPF0261" evidence="1">
    <location>
        <begin position="2"/>
        <end position="187"/>
    </location>
</feature>
<dbReference type="Gene3D" id="3.40.50.12030">
    <property type="entry name" value="Uncharacterised protein family UPF0261, NC domain"/>
    <property type="match status" value="1"/>
</dbReference>
<organism evidence="3 4">
    <name type="scientific">Pseudocercospora musae</name>
    <dbReference type="NCBI Taxonomy" id="113226"/>
    <lineage>
        <taxon>Eukaryota</taxon>
        <taxon>Fungi</taxon>
        <taxon>Dikarya</taxon>
        <taxon>Ascomycota</taxon>
        <taxon>Pezizomycotina</taxon>
        <taxon>Dothideomycetes</taxon>
        <taxon>Dothideomycetidae</taxon>
        <taxon>Mycosphaerellales</taxon>
        <taxon>Mycosphaerellaceae</taxon>
        <taxon>Pseudocercospora</taxon>
    </lineage>
</organism>
<dbReference type="InterPro" id="IPR056778">
    <property type="entry name" value="UPF0261_C"/>
</dbReference>
<dbReference type="InterPro" id="IPR008322">
    <property type="entry name" value="UPF0261"/>
</dbReference>
<evidence type="ECO:0000313" key="4">
    <source>
        <dbReference type="Proteomes" id="UP000073492"/>
    </source>
</evidence>
<sequence length="432" mass="46137">MPRIVLLGTCDTKLDELLYLRSKILEASNDNCKVILVDVGRSPTSHEAINVTQEDLTTKCGPSGSQEVGSLARGDAIKYMITCASNWLREAYKKGLDNPSQAVHGVVSAGGTGGTSLASGAMRDSLPIGFPKLIVSTAASGDTGPIVGETDISLMYSVVDIAGTNTLLKTILSNAAGSIYGMAHMYEKSLSSSSSSSSSSSEQGKKRKRIGLTMFGVTTPCVDKVRQYLESNYELECFVFHCTGHGGKAMERLVEQGDLDAVLDITTTEICDYLAGGVMSAGEHRLEAALKAGIPYVVSVGAIDMVNFGPKATVPERYQKAQRKLFEHNPTVTLMRTSPEECKQIGNFIVDKIQEFAAKKENVQVVLPLGGVSMIATPDAPFYDAKADEAIFSTIANGLKDSGVELINDKRAINEESFAVDLAKRLVALMGI</sequence>
<dbReference type="CDD" id="cd15488">
    <property type="entry name" value="Tm-1-like"/>
    <property type="match status" value="1"/>
</dbReference>
<feature type="domain" description="UPF0261" evidence="2">
    <location>
        <begin position="207"/>
        <end position="430"/>
    </location>
</feature>
<protein>
    <submittedName>
        <fullName evidence="3">Uncharacterized protein</fullName>
    </submittedName>
</protein>
<accession>A0A139IR60</accession>
<dbReference type="PIRSF" id="PIRSF033271">
    <property type="entry name" value="UCP033271"/>
    <property type="match status" value="1"/>
</dbReference>
<dbReference type="Pfam" id="PF23189">
    <property type="entry name" value="UPF0261_C"/>
    <property type="match status" value="1"/>
</dbReference>
<evidence type="ECO:0000313" key="3">
    <source>
        <dbReference type="EMBL" id="KXT17165.1"/>
    </source>
</evidence>
<comment type="caution">
    <text evidence="3">The sequence shown here is derived from an EMBL/GenBank/DDBJ whole genome shotgun (WGS) entry which is preliminary data.</text>
</comment>
<evidence type="ECO:0000259" key="2">
    <source>
        <dbReference type="Pfam" id="PF23189"/>
    </source>
</evidence>